<dbReference type="EMBL" id="AYKW01000045">
    <property type="protein sequence ID" value="PIL25827.1"/>
    <property type="molecule type" value="Genomic_DNA"/>
</dbReference>
<gene>
    <name evidence="2" type="ORF">GSI_11580</name>
</gene>
<dbReference type="Pfam" id="PF26113">
    <property type="entry name" value="GH16_XgeA"/>
    <property type="match status" value="1"/>
</dbReference>
<proteinExistence type="predicted"/>
<name>A0A2G8RWG1_9APHY</name>
<evidence type="ECO:0000313" key="2">
    <source>
        <dbReference type="EMBL" id="PIL25827.1"/>
    </source>
</evidence>
<dbReference type="OrthoDB" id="192832at2759"/>
<sequence>MELVNLATNNQMTLHTTAGCTQPANVMQLGKTSGTDCSQGANSSIGCTVIESQPNNAGAAFASAGGGVWAAQFDVSGIFVWFWTRDSIPADISNTSASVDPSTWGTPSAAWPASTCNITNFFTPQQMVIDITLCGDFAGQPNVYAETCGGPVGNASTCYLENVINNGTSQYADAFFEINYVKAYSLGDALDPTTSGTSVVLSSVAPTATSGGNEASSGTGTNGAVSLVGGMGAYLAAVGAIVGAAFAMVLA</sequence>
<keyword evidence="1" id="KW-0812">Transmembrane</keyword>
<dbReference type="Gene3D" id="2.60.120.200">
    <property type="match status" value="1"/>
</dbReference>
<dbReference type="InterPro" id="IPR050546">
    <property type="entry name" value="Glycosyl_Hydrlase_16"/>
</dbReference>
<evidence type="ECO:0000313" key="3">
    <source>
        <dbReference type="Proteomes" id="UP000230002"/>
    </source>
</evidence>
<accession>A0A2G8RWG1</accession>
<dbReference type="PANTHER" id="PTHR10963">
    <property type="entry name" value="GLYCOSYL HYDROLASE-RELATED"/>
    <property type="match status" value="1"/>
</dbReference>
<dbReference type="PANTHER" id="PTHR10963:SF24">
    <property type="entry name" value="GLYCOSIDASE C21B10.07-RELATED"/>
    <property type="match status" value="1"/>
</dbReference>
<dbReference type="AlphaFoldDB" id="A0A2G8RWG1"/>
<keyword evidence="1" id="KW-1133">Transmembrane helix</keyword>
<dbReference type="InterPro" id="IPR013320">
    <property type="entry name" value="ConA-like_dom_sf"/>
</dbReference>
<protein>
    <recommendedName>
        <fullName evidence="4">GH16 domain-containing protein</fullName>
    </recommendedName>
</protein>
<organism evidence="2 3">
    <name type="scientific">Ganoderma sinense ZZ0214-1</name>
    <dbReference type="NCBI Taxonomy" id="1077348"/>
    <lineage>
        <taxon>Eukaryota</taxon>
        <taxon>Fungi</taxon>
        <taxon>Dikarya</taxon>
        <taxon>Basidiomycota</taxon>
        <taxon>Agaricomycotina</taxon>
        <taxon>Agaricomycetes</taxon>
        <taxon>Polyporales</taxon>
        <taxon>Polyporaceae</taxon>
        <taxon>Ganoderma</taxon>
    </lineage>
</organism>
<dbReference type="SUPFAM" id="SSF49899">
    <property type="entry name" value="Concanavalin A-like lectins/glucanases"/>
    <property type="match status" value="1"/>
</dbReference>
<keyword evidence="1" id="KW-0472">Membrane</keyword>
<reference evidence="2 3" key="1">
    <citation type="journal article" date="2015" name="Sci. Rep.">
        <title>Chromosome-level genome map provides insights into diverse defense mechanisms in the medicinal fungus Ganoderma sinense.</title>
        <authorList>
            <person name="Zhu Y."/>
            <person name="Xu J."/>
            <person name="Sun C."/>
            <person name="Zhou S."/>
            <person name="Xu H."/>
            <person name="Nelson D.R."/>
            <person name="Qian J."/>
            <person name="Song J."/>
            <person name="Luo H."/>
            <person name="Xiang L."/>
            <person name="Li Y."/>
            <person name="Xu Z."/>
            <person name="Ji A."/>
            <person name="Wang L."/>
            <person name="Lu S."/>
            <person name="Hayward A."/>
            <person name="Sun W."/>
            <person name="Li X."/>
            <person name="Schwartz D.C."/>
            <person name="Wang Y."/>
            <person name="Chen S."/>
        </authorList>
    </citation>
    <scope>NUCLEOTIDE SEQUENCE [LARGE SCALE GENOMIC DNA]</scope>
    <source>
        <strain evidence="2 3">ZZ0214-1</strain>
    </source>
</reference>
<dbReference type="GO" id="GO:0009251">
    <property type="term" value="P:glucan catabolic process"/>
    <property type="evidence" value="ECO:0007669"/>
    <property type="project" value="TreeGrafter"/>
</dbReference>
<feature type="transmembrane region" description="Helical" evidence="1">
    <location>
        <begin position="231"/>
        <end position="250"/>
    </location>
</feature>
<dbReference type="Proteomes" id="UP000230002">
    <property type="component" value="Unassembled WGS sequence"/>
</dbReference>
<keyword evidence="3" id="KW-1185">Reference proteome</keyword>
<evidence type="ECO:0008006" key="4">
    <source>
        <dbReference type="Google" id="ProtNLM"/>
    </source>
</evidence>
<dbReference type="STRING" id="1077348.A0A2G8RWG1"/>
<evidence type="ECO:0000256" key="1">
    <source>
        <dbReference type="SAM" id="Phobius"/>
    </source>
</evidence>
<comment type="caution">
    <text evidence="2">The sequence shown here is derived from an EMBL/GenBank/DDBJ whole genome shotgun (WGS) entry which is preliminary data.</text>
</comment>